<organism evidence="1 2">
    <name type="scientific">Streptomyces globisporus</name>
    <dbReference type="NCBI Taxonomy" id="1908"/>
    <lineage>
        <taxon>Bacteria</taxon>
        <taxon>Bacillati</taxon>
        <taxon>Actinomycetota</taxon>
        <taxon>Actinomycetes</taxon>
        <taxon>Kitasatosporales</taxon>
        <taxon>Streptomycetaceae</taxon>
        <taxon>Streptomyces</taxon>
    </lineage>
</organism>
<sequence length="126" mass="13991">MHRMTNNEEREQAAELVAEKWRTILESEDNLINPAMPRAAYADRRLRELFPIVSHGALYFSRCIRSPWTRDVGALFRRGGGGFMVIRQSDGTVLGEPETVEEAVALIVANLPEGCGPAIDGSVHDL</sequence>
<proteinExistence type="predicted"/>
<keyword evidence="2" id="KW-1185">Reference proteome</keyword>
<accession>A0ABN8V0I1</accession>
<gene>
    <name evidence="1" type="ORF">SGL43_03079</name>
</gene>
<evidence type="ECO:0000313" key="2">
    <source>
        <dbReference type="Proteomes" id="UP001154015"/>
    </source>
</evidence>
<dbReference type="Proteomes" id="UP001154015">
    <property type="component" value="Unassembled WGS sequence"/>
</dbReference>
<dbReference type="EMBL" id="CAKXYP010000008">
    <property type="protein sequence ID" value="CAH9416057.1"/>
    <property type="molecule type" value="Genomic_DNA"/>
</dbReference>
<dbReference type="InterPro" id="IPR045682">
    <property type="entry name" value="DUF6193"/>
</dbReference>
<reference evidence="1" key="1">
    <citation type="submission" date="2022-03" db="EMBL/GenBank/DDBJ databases">
        <authorList>
            <person name="Leyn A S."/>
        </authorList>
    </citation>
    <scope>NUCLEOTIDE SEQUENCE</scope>
    <source>
        <strain evidence="1">Streptomyces globisporus 4-3</strain>
    </source>
</reference>
<name>A0ABN8V0I1_STRGL</name>
<dbReference type="Pfam" id="PF19692">
    <property type="entry name" value="DUF6193"/>
    <property type="match status" value="1"/>
</dbReference>
<evidence type="ECO:0000313" key="1">
    <source>
        <dbReference type="EMBL" id="CAH9416057.1"/>
    </source>
</evidence>
<protein>
    <submittedName>
        <fullName evidence="1">Uncharacterized protein</fullName>
    </submittedName>
</protein>
<comment type="caution">
    <text evidence="1">The sequence shown here is derived from an EMBL/GenBank/DDBJ whole genome shotgun (WGS) entry which is preliminary data.</text>
</comment>